<sequence>MIIFIYIYKVVKKILRLLKKCGWIIVFLKLKLNNVKFYSDFKSHGIPIVQVSLKAKKFFIGHNFEMNNGLYNNMIGRQQPCFFIVEKRGELIIGNNVGISATAIVCTQQIIIEDNVRIGGGTVIYDTDFHSLNNQERVAKPEIRKNIKTAPILIKENAFIGANCTILKGVTIGQNSIIGASSVVTKNIPDNQIWAGNPARYIKDILCK</sequence>
<dbReference type="Gene3D" id="2.160.10.10">
    <property type="entry name" value="Hexapeptide repeat proteins"/>
    <property type="match status" value="1"/>
</dbReference>
<evidence type="ECO:0000313" key="1">
    <source>
        <dbReference type="EMBL" id="SBW08039.1"/>
    </source>
</evidence>
<protein>
    <submittedName>
        <fullName evidence="1">Transferase hexapeptide repeat containing protein</fullName>
    </submittedName>
</protein>
<dbReference type="SUPFAM" id="SSF51161">
    <property type="entry name" value="Trimeric LpxA-like enzymes"/>
    <property type="match status" value="1"/>
</dbReference>
<dbReference type="PANTHER" id="PTHR23416">
    <property type="entry name" value="SIALIC ACID SYNTHASE-RELATED"/>
    <property type="match status" value="1"/>
</dbReference>
<dbReference type="AlphaFoldDB" id="A0A212K8H1"/>
<name>A0A212K8H1_9BACT</name>
<gene>
    <name evidence="1" type="ORF">KL86DYS2_13279</name>
</gene>
<dbReference type="EMBL" id="FLUL01000001">
    <property type="protein sequence ID" value="SBW08039.1"/>
    <property type="molecule type" value="Genomic_DNA"/>
</dbReference>
<keyword evidence="1" id="KW-0808">Transferase</keyword>
<organism evidence="1">
    <name type="scientific">uncultured Dysgonomonas sp</name>
    <dbReference type="NCBI Taxonomy" id="206096"/>
    <lineage>
        <taxon>Bacteria</taxon>
        <taxon>Pseudomonadati</taxon>
        <taxon>Bacteroidota</taxon>
        <taxon>Bacteroidia</taxon>
        <taxon>Bacteroidales</taxon>
        <taxon>Dysgonomonadaceae</taxon>
        <taxon>Dysgonomonas</taxon>
        <taxon>environmental samples</taxon>
    </lineage>
</organism>
<proteinExistence type="predicted"/>
<dbReference type="InterPro" id="IPR001451">
    <property type="entry name" value="Hexapep"/>
</dbReference>
<dbReference type="InterPro" id="IPR011004">
    <property type="entry name" value="Trimer_LpxA-like_sf"/>
</dbReference>
<dbReference type="GO" id="GO:0016740">
    <property type="term" value="F:transferase activity"/>
    <property type="evidence" value="ECO:0007669"/>
    <property type="project" value="UniProtKB-KW"/>
</dbReference>
<dbReference type="CDD" id="cd04647">
    <property type="entry name" value="LbH_MAT_like"/>
    <property type="match status" value="1"/>
</dbReference>
<reference evidence="1" key="1">
    <citation type="submission" date="2016-04" db="EMBL/GenBank/DDBJ databases">
        <authorList>
            <person name="Evans L.H."/>
            <person name="Alamgir A."/>
            <person name="Owens N."/>
            <person name="Weber N.D."/>
            <person name="Virtaneva K."/>
            <person name="Barbian K."/>
            <person name="Babar A."/>
            <person name="Rosenke K."/>
        </authorList>
    </citation>
    <scope>NUCLEOTIDE SEQUENCE</scope>
    <source>
        <strain evidence="1">86-2</strain>
    </source>
</reference>
<accession>A0A212K8H1</accession>
<dbReference type="Pfam" id="PF00132">
    <property type="entry name" value="Hexapep"/>
    <property type="match status" value="1"/>
</dbReference>
<dbReference type="InterPro" id="IPR051159">
    <property type="entry name" value="Hexapeptide_acetyltransf"/>
</dbReference>
<dbReference type="RefSeq" id="WP_296951910.1">
    <property type="nucleotide sequence ID" value="NZ_LT599021.1"/>
</dbReference>